<evidence type="ECO:0000313" key="2">
    <source>
        <dbReference type="Proteomes" id="UP000526302"/>
    </source>
</evidence>
<dbReference type="EMBL" id="JAAZKV010000027">
    <property type="protein sequence ID" value="NMA44837.1"/>
    <property type="molecule type" value="Genomic_DNA"/>
</dbReference>
<dbReference type="InterPro" id="IPR055360">
    <property type="entry name" value="bAvd"/>
</dbReference>
<reference evidence="1 2" key="1">
    <citation type="journal article" date="2020" name="Biotechnol. Biofuels">
        <title>New insights from the biogas microbiome by comprehensive genome-resolved metagenomics of nearly 1600 species originating from multiple anaerobic digesters.</title>
        <authorList>
            <person name="Campanaro S."/>
            <person name="Treu L."/>
            <person name="Rodriguez-R L.M."/>
            <person name="Kovalovszki A."/>
            <person name="Ziels R.M."/>
            <person name="Maus I."/>
            <person name="Zhu X."/>
            <person name="Kougias P.G."/>
            <person name="Basile A."/>
            <person name="Luo G."/>
            <person name="Schluter A."/>
            <person name="Konstantinidis K.T."/>
            <person name="Angelidaki I."/>
        </authorList>
    </citation>
    <scope>NUCLEOTIDE SEQUENCE [LARGE SCALE GENOMIC DNA]</scope>
    <source>
        <strain evidence="1">AS22ysBPME_79</strain>
    </source>
</reference>
<accession>A0A7K4C054</accession>
<organism evidence="1 2">
    <name type="scientific">Candidatus Iainarchaeum sp</name>
    <dbReference type="NCBI Taxonomy" id="3101447"/>
    <lineage>
        <taxon>Archaea</taxon>
        <taxon>Candidatus Iainarchaeota</taxon>
        <taxon>Candidatus Iainarchaeia</taxon>
        <taxon>Candidatus Iainarchaeales</taxon>
        <taxon>Candidatus Iainarchaeaceae</taxon>
        <taxon>Candidatus Iainarchaeum</taxon>
    </lineage>
</organism>
<dbReference type="InterPro" id="IPR036583">
    <property type="entry name" value="23S_rRNA_IVS_sf"/>
</dbReference>
<comment type="caution">
    <text evidence="1">The sequence shown here is derived from an EMBL/GenBank/DDBJ whole genome shotgun (WGS) entry which is preliminary data.</text>
</comment>
<proteinExistence type="predicted"/>
<gene>
    <name evidence="1" type="ORF">GX950_03450</name>
</gene>
<dbReference type="CDD" id="cd16376">
    <property type="entry name" value="Avd_like"/>
    <property type="match status" value="1"/>
</dbReference>
<dbReference type="AlphaFoldDB" id="A0A7K4C054"/>
<evidence type="ECO:0000313" key="1">
    <source>
        <dbReference type="EMBL" id="NMA44837.1"/>
    </source>
</evidence>
<dbReference type="Proteomes" id="UP000526302">
    <property type="component" value="Unassembled WGS sequence"/>
</dbReference>
<dbReference type="Gene3D" id="1.20.1440.60">
    <property type="entry name" value="23S rRNA-intervening sequence"/>
    <property type="match status" value="1"/>
</dbReference>
<protein>
    <submittedName>
        <fullName evidence="1">Four helix bundle protein</fullName>
    </submittedName>
</protein>
<sequence>MAQYDYLPIYKKAFDLCVYFEKLVMGFSRYDKYVLGTDLRNKSRQIACQIMRANSLPEKRNALQELVALVEELKLVVRLCKEVGVFKKFSSYEYSSGLVVDLAKQSQAWLNSQKY</sequence>
<name>A0A7K4C054_9ARCH</name>